<comment type="caution">
    <text evidence="1">The sequence shown here is derived from an EMBL/GenBank/DDBJ whole genome shotgun (WGS) entry which is preliminary data.</text>
</comment>
<proteinExistence type="predicted"/>
<gene>
    <name evidence="1" type="ORF">RHMOL_Rhmol04G0177400</name>
</gene>
<keyword evidence="2" id="KW-1185">Reference proteome</keyword>
<sequence length="181" mass="19631">MRSCLPLQPEFQNGGFGDPHTLNFGGQVEENTNIQACPIASNEELSQEFIDPLDACLHRLEESTKVIINSTKAINKAMAKLKDKLSTPTPSLVSRFDTLGLTSGLNVSKLASNKVTRPPGFSQGLAPENPTLGGQRGQGITLGGQNSQSRPSRIPEQQQGLDDKPQSNHNNDFRPERKANI</sequence>
<dbReference type="Proteomes" id="UP001062846">
    <property type="component" value="Chromosome 4"/>
</dbReference>
<organism evidence="1 2">
    <name type="scientific">Rhododendron molle</name>
    <name type="common">Chinese azalea</name>
    <name type="synonym">Azalea mollis</name>
    <dbReference type="NCBI Taxonomy" id="49168"/>
    <lineage>
        <taxon>Eukaryota</taxon>
        <taxon>Viridiplantae</taxon>
        <taxon>Streptophyta</taxon>
        <taxon>Embryophyta</taxon>
        <taxon>Tracheophyta</taxon>
        <taxon>Spermatophyta</taxon>
        <taxon>Magnoliopsida</taxon>
        <taxon>eudicotyledons</taxon>
        <taxon>Gunneridae</taxon>
        <taxon>Pentapetalae</taxon>
        <taxon>asterids</taxon>
        <taxon>Ericales</taxon>
        <taxon>Ericaceae</taxon>
        <taxon>Ericoideae</taxon>
        <taxon>Rhodoreae</taxon>
        <taxon>Rhododendron</taxon>
    </lineage>
</organism>
<reference evidence="1" key="1">
    <citation type="submission" date="2022-02" db="EMBL/GenBank/DDBJ databases">
        <title>Plant Genome Project.</title>
        <authorList>
            <person name="Zhang R.-G."/>
        </authorList>
    </citation>
    <scope>NUCLEOTIDE SEQUENCE</scope>
    <source>
        <strain evidence="1">AT1</strain>
    </source>
</reference>
<evidence type="ECO:0000313" key="1">
    <source>
        <dbReference type="EMBL" id="KAI8559482.1"/>
    </source>
</evidence>
<protein>
    <submittedName>
        <fullName evidence="1">Uncharacterized protein</fullName>
    </submittedName>
</protein>
<accession>A0ACC0P406</accession>
<dbReference type="EMBL" id="CM046391">
    <property type="protein sequence ID" value="KAI8559482.1"/>
    <property type="molecule type" value="Genomic_DNA"/>
</dbReference>
<evidence type="ECO:0000313" key="2">
    <source>
        <dbReference type="Proteomes" id="UP001062846"/>
    </source>
</evidence>
<name>A0ACC0P406_RHOML</name>